<comment type="caution">
    <text evidence="1">The sequence shown here is derived from an EMBL/GenBank/DDBJ whole genome shotgun (WGS) entry which is preliminary data.</text>
</comment>
<dbReference type="GO" id="GO:0046983">
    <property type="term" value="F:protein dimerization activity"/>
    <property type="evidence" value="ECO:0007669"/>
    <property type="project" value="InterPro"/>
</dbReference>
<proteinExistence type="predicted"/>
<dbReference type="InterPro" id="IPR018540">
    <property type="entry name" value="Spo0E-like"/>
</dbReference>
<dbReference type="GO" id="GO:0043937">
    <property type="term" value="P:regulation of sporulation"/>
    <property type="evidence" value="ECO:0007669"/>
    <property type="project" value="InterPro"/>
</dbReference>
<dbReference type="PATRIC" id="fig|1637975.4.peg.4455"/>
<accession>A0A0Q3QSA1</accession>
<dbReference type="InterPro" id="IPR036638">
    <property type="entry name" value="HLH_DNA-bd_sf"/>
</dbReference>
<evidence type="ECO:0000313" key="2">
    <source>
        <dbReference type="Proteomes" id="UP000050996"/>
    </source>
</evidence>
<dbReference type="EMBL" id="LJIX01000006">
    <property type="protein sequence ID" value="KQL21033.1"/>
    <property type="molecule type" value="Genomic_DNA"/>
</dbReference>
<dbReference type="SUPFAM" id="SSF140500">
    <property type="entry name" value="BAS1536-like"/>
    <property type="match status" value="1"/>
</dbReference>
<dbReference type="Proteomes" id="UP000050996">
    <property type="component" value="Unassembled WGS sequence"/>
</dbReference>
<dbReference type="Gene3D" id="4.10.280.10">
    <property type="entry name" value="Helix-loop-helix DNA-binding domain"/>
    <property type="match status" value="1"/>
</dbReference>
<name>A0A0Q3QSA1_9BACI</name>
<sequence length="104" mass="12285">MNTIDQFQCENMELLMEIFDHKVSLKEVYNLKGPASSDYISLSIKLNLLIKEYFEEKTLNLISMSKDELIEVWKQKGFKHLDTIEASQKLDEIIIKYQKLKHFG</sequence>
<gene>
    <name evidence="1" type="ORF">AN957_22305</name>
</gene>
<organism evidence="1 2">
    <name type="scientific">Cytobacillus solani</name>
    <dbReference type="NCBI Taxonomy" id="1637975"/>
    <lineage>
        <taxon>Bacteria</taxon>
        <taxon>Bacillati</taxon>
        <taxon>Bacillota</taxon>
        <taxon>Bacilli</taxon>
        <taxon>Bacillales</taxon>
        <taxon>Bacillaceae</taxon>
        <taxon>Cytobacillus</taxon>
    </lineage>
</organism>
<dbReference type="AlphaFoldDB" id="A0A0Q3QSA1"/>
<protein>
    <submittedName>
        <fullName evidence="1">Uncharacterized protein</fullName>
    </submittedName>
</protein>
<dbReference type="RefSeq" id="WP_053474525.1">
    <property type="nucleotide sequence ID" value="NZ_CP041305.1"/>
</dbReference>
<dbReference type="InterPro" id="IPR037208">
    <property type="entry name" value="Spo0E-like_sf"/>
</dbReference>
<keyword evidence="2" id="KW-1185">Reference proteome</keyword>
<reference evidence="1 2" key="1">
    <citation type="submission" date="2015-09" db="EMBL/GenBank/DDBJ databases">
        <title>Genome sequencing project for genomic taxonomy and phylogenomics of Bacillus-like bacteria.</title>
        <authorList>
            <person name="Liu B."/>
            <person name="Wang J."/>
            <person name="Zhu Y."/>
            <person name="Liu G."/>
            <person name="Chen Q."/>
            <person name="Chen Z."/>
            <person name="Lan J."/>
            <person name="Che J."/>
            <person name="Ge C."/>
            <person name="Shi H."/>
            <person name="Pan Z."/>
            <person name="Liu X."/>
        </authorList>
    </citation>
    <scope>NUCLEOTIDE SEQUENCE [LARGE SCALE GENOMIC DNA]</scope>
    <source>
        <strain evidence="1 2">FJAT-18043</strain>
    </source>
</reference>
<dbReference type="Pfam" id="PF09388">
    <property type="entry name" value="SpoOE-like"/>
    <property type="match status" value="1"/>
</dbReference>
<evidence type="ECO:0000313" key="1">
    <source>
        <dbReference type="EMBL" id="KQL21033.1"/>
    </source>
</evidence>